<accession>A0A918DJA3</accession>
<dbReference type="Pfam" id="PF11716">
    <property type="entry name" value="MDMPI_N"/>
    <property type="match status" value="1"/>
</dbReference>
<gene>
    <name evidence="2" type="ORF">GCM10012289_32510</name>
</gene>
<keyword evidence="3" id="KW-1185">Reference proteome</keyword>
<reference evidence="2" key="2">
    <citation type="submission" date="2020-09" db="EMBL/GenBank/DDBJ databases">
        <authorList>
            <person name="Sun Q."/>
            <person name="Zhou Y."/>
        </authorList>
    </citation>
    <scope>NUCLEOTIDE SEQUENCE</scope>
    <source>
        <strain evidence="2">CGMCC 4.7368</strain>
    </source>
</reference>
<reference evidence="2" key="1">
    <citation type="journal article" date="2014" name="Int. J. Syst. Evol. Microbiol.">
        <title>Complete genome sequence of Corynebacterium casei LMG S-19264T (=DSM 44701T), isolated from a smear-ripened cheese.</title>
        <authorList>
            <consortium name="US DOE Joint Genome Institute (JGI-PGF)"/>
            <person name="Walter F."/>
            <person name="Albersmeier A."/>
            <person name="Kalinowski J."/>
            <person name="Ruckert C."/>
        </authorList>
    </citation>
    <scope>NUCLEOTIDE SEQUENCE</scope>
    <source>
        <strain evidence="2">CGMCC 4.7368</strain>
    </source>
</reference>
<dbReference type="InterPro" id="IPR034660">
    <property type="entry name" value="DinB/YfiT-like"/>
</dbReference>
<protein>
    <submittedName>
        <fullName evidence="2">TIGR03086 family protein</fullName>
    </submittedName>
</protein>
<dbReference type="SUPFAM" id="SSF109854">
    <property type="entry name" value="DinB/YfiT-like putative metalloenzymes"/>
    <property type="match status" value="1"/>
</dbReference>
<name>A0A918DJA3_9ACTN</name>
<dbReference type="EMBL" id="BMNH01000008">
    <property type="protein sequence ID" value="GGO70026.1"/>
    <property type="molecule type" value="Genomic_DNA"/>
</dbReference>
<evidence type="ECO:0000259" key="1">
    <source>
        <dbReference type="Pfam" id="PF11716"/>
    </source>
</evidence>
<dbReference type="Proteomes" id="UP000646523">
    <property type="component" value="Unassembled WGS sequence"/>
</dbReference>
<evidence type="ECO:0000313" key="3">
    <source>
        <dbReference type="Proteomes" id="UP000646523"/>
    </source>
</evidence>
<sequence length="198" mass="21030">MDLRALDAAALNHLSSLITTISASQLSATTPCAGWNVADLIDHMNREHEAVSSTILGAPLILDADPRSAFAQAIARWKAAFGQPGMLDQEVYVPKYQKRYLGQEILWVHLADMLVHHWDISKAIAVAPDLPAALVAVALPVAQALPVDGPLRGAGSTYAPPVDVPPNASPGDLLVAALGRSPAWRAAEDLPPNRHSHV</sequence>
<dbReference type="Gene3D" id="1.20.120.450">
    <property type="entry name" value="dinb family like domain"/>
    <property type="match status" value="1"/>
</dbReference>
<dbReference type="RefSeq" id="WP_189124935.1">
    <property type="nucleotide sequence ID" value="NZ_BMNH01000008.1"/>
</dbReference>
<proteinExistence type="predicted"/>
<dbReference type="AlphaFoldDB" id="A0A918DJA3"/>
<dbReference type="InterPro" id="IPR017517">
    <property type="entry name" value="Maleyloyr_isom"/>
</dbReference>
<dbReference type="InterPro" id="IPR017520">
    <property type="entry name" value="CHP03086"/>
</dbReference>
<dbReference type="InterPro" id="IPR024344">
    <property type="entry name" value="MDMPI_metal-binding"/>
</dbReference>
<organism evidence="2 3">
    <name type="scientific">Nonomuraea cavernae</name>
    <dbReference type="NCBI Taxonomy" id="2045107"/>
    <lineage>
        <taxon>Bacteria</taxon>
        <taxon>Bacillati</taxon>
        <taxon>Actinomycetota</taxon>
        <taxon>Actinomycetes</taxon>
        <taxon>Streptosporangiales</taxon>
        <taxon>Streptosporangiaceae</taxon>
        <taxon>Nonomuraea</taxon>
    </lineage>
</organism>
<evidence type="ECO:0000313" key="2">
    <source>
        <dbReference type="EMBL" id="GGO70026.1"/>
    </source>
</evidence>
<dbReference type="NCBIfam" id="TIGR03086">
    <property type="entry name" value="TIGR03086 family metal-binding protein"/>
    <property type="match status" value="1"/>
</dbReference>
<comment type="caution">
    <text evidence="2">The sequence shown here is derived from an EMBL/GenBank/DDBJ whole genome shotgun (WGS) entry which is preliminary data.</text>
</comment>
<feature type="domain" description="Mycothiol-dependent maleylpyruvate isomerase metal-binding" evidence="1">
    <location>
        <begin position="9"/>
        <end position="120"/>
    </location>
</feature>
<dbReference type="NCBIfam" id="TIGR03083">
    <property type="entry name" value="maleylpyruvate isomerase family mycothiol-dependent enzyme"/>
    <property type="match status" value="1"/>
</dbReference>
<dbReference type="GO" id="GO:0046872">
    <property type="term" value="F:metal ion binding"/>
    <property type="evidence" value="ECO:0007669"/>
    <property type="project" value="InterPro"/>
</dbReference>